<dbReference type="EMBL" id="WOCE01000001">
    <property type="protein sequence ID" value="KAE9620878.1"/>
    <property type="molecule type" value="Genomic_DNA"/>
</dbReference>
<dbReference type="GO" id="GO:0006952">
    <property type="term" value="P:defense response"/>
    <property type="evidence" value="ECO:0007669"/>
    <property type="project" value="InterPro"/>
</dbReference>
<proteinExistence type="predicted"/>
<keyword evidence="3" id="KW-0479">Metal-binding</keyword>
<evidence type="ECO:0000256" key="1">
    <source>
        <dbReference type="ARBA" id="ARBA00004514"/>
    </source>
</evidence>
<accession>A0A6A4R259</accession>
<comment type="subcellular location">
    <subcellularLocation>
        <location evidence="1">Cytoplasm</location>
        <location evidence="1">Cytosol</location>
    </subcellularLocation>
</comment>
<dbReference type="SMART" id="SM01037">
    <property type="entry name" value="Bet_v_1"/>
    <property type="match status" value="1"/>
</dbReference>
<dbReference type="InterPro" id="IPR023393">
    <property type="entry name" value="START-like_dom_sf"/>
</dbReference>
<dbReference type="GO" id="GO:0005829">
    <property type="term" value="C:cytosol"/>
    <property type="evidence" value="ECO:0007669"/>
    <property type="project" value="UniProtKB-SubCell"/>
</dbReference>
<keyword evidence="5" id="KW-0106">Calcium</keyword>
<comment type="caution">
    <text evidence="6">The sequence shown here is derived from an EMBL/GenBank/DDBJ whole genome shotgun (WGS) entry which is preliminary data.</text>
</comment>
<dbReference type="GO" id="GO:0016787">
    <property type="term" value="F:hydrolase activity"/>
    <property type="evidence" value="ECO:0007669"/>
    <property type="project" value="UniProtKB-KW"/>
</dbReference>
<dbReference type="GO" id="GO:0004518">
    <property type="term" value="F:nuclease activity"/>
    <property type="evidence" value="ECO:0007669"/>
    <property type="project" value="UniProtKB-KW"/>
</dbReference>
<sequence length="154" mass="17744">MSLTGKITREFDIVSNAEKFFHIIAKQLHNVQNITDHVHHGKVHEGDWHTLGSVRHWTYVLDGEVTEAKEKFEEVDEEKKRIVVKIFDGDVGKKYKLLKITLELNDDKNNDGDGAVIKWSVDYEKINKDIAVPYGYLGYLTKITEDIDAHILKP</sequence>
<evidence type="ECO:0000256" key="2">
    <source>
        <dbReference type="ARBA" id="ARBA00022722"/>
    </source>
</evidence>
<dbReference type="Proteomes" id="UP000447434">
    <property type="component" value="Chromosome 1"/>
</dbReference>
<keyword evidence="4" id="KW-0378">Hydrolase</keyword>
<evidence type="ECO:0000256" key="4">
    <source>
        <dbReference type="ARBA" id="ARBA00022801"/>
    </source>
</evidence>
<organism evidence="6 7">
    <name type="scientific">Lupinus albus</name>
    <name type="common">White lupine</name>
    <name type="synonym">Lupinus termis</name>
    <dbReference type="NCBI Taxonomy" id="3870"/>
    <lineage>
        <taxon>Eukaryota</taxon>
        <taxon>Viridiplantae</taxon>
        <taxon>Streptophyta</taxon>
        <taxon>Embryophyta</taxon>
        <taxon>Tracheophyta</taxon>
        <taxon>Spermatophyta</taxon>
        <taxon>Magnoliopsida</taxon>
        <taxon>eudicotyledons</taxon>
        <taxon>Gunneridae</taxon>
        <taxon>Pentapetalae</taxon>
        <taxon>rosids</taxon>
        <taxon>fabids</taxon>
        <taxon>Fabales</taxon>
        <taxon>Fabaceae</taxon>
        <taxon>Papilionoideae</taxon>
        <taxon>50 kb inversion clade</taxon>
        <taxon>genistoids sensu lato</taxon>
        <taxon>core genistoids</taxon>
        <taxon>Genisteae</taxon>
        <taxon>Lupinus</taxon>
    </lineage>
</organism>
<protein>
    <submittedName>
        <fullName evidence="6">Putative START-like domain-containing protein</fullName>
    </submittedName>
</protein>
<dbReference type="PANTHER" id="PTHR31907">
    <property type="entry name" value="MLP-LIKE PROTEIN 423"/>
    <property type="match status" value="1"/>
</dbReference>
<evidence type="ECO:0000313" key="6">
    <source>
        <dbReference type="EMBL" id="KAE9620878.1"/>
    </source>
</evidence>
<dbReference type="SUPFAM" id="SSF55961">
    <property type="entry name" value="Bet v1-like"/>
    <property type="match status" value="1"/>
</dbReference>
<dbReference type="InterPro" id="IPR000916">
    <property type="entry name" value="Bet_v_I/MLP"/>
</dbReference>
<dbReference type="GO" id="GO:0046872">
    <property type="term" value="F:metal ion binding"/>
    <property type="evidence" value="ECO:0007669"/>
    <property type="project" value="UniProtKB-KW"/>
</dbReference>
<evidence type="ECO:0000313" key="7">
    <source>
        <dbReference type="Proteomes" id="UP000447434"/>
    </source>
</evidence>
<keyword evidence="2" id="KW-0540">Nuclease</keyword>
<dbReference type="InterPro" id="IPR051761">
    <property type="entry name" value="MLP-like_ligand-binding"/>
</dbReference>
<keyword evidence="7" id="KW-1185">Reference proteome</keyword>
<dbReference type="AlphaFoldDB" id="A0A6A4R259"/>
<reference evidence="7" key="1">
    <citation type="journal article" date="2020" name="Nat. Commun.">
        <title>Genome sequence of the cluster root forming white lupin.</title>
        <authorList>
            <person name="Hufnagel B."/>
            <person name="Marques A."/>
            <person name="Soriano A."/>
            <person name="Marques L."/>
            <person name="Divol F."/>
            <person name="Doumas P."/>
            <person name="Sallet E."/>
            <person name="Mancinotti D."/>
            <person name="Carrere S."/>
            <person name="Marande W."/>
            <person name="Arribat S."/>
            <person name="Keller J."/>
            <person name="Huneau C."/>
            <person name="Blein T."/>
            <person name="Aime D."/>
            <person name="Laguerre M."/>
            <person name="Taylor J."/>
            <person name="Schubert V."/>
            <person name="Nelson M."/>
            <person name="Geu-Flores F."/>
            <person name="Crespi M."/>
            <person name="Gallardo-Guerrero K."/>
            <person name="Delaux P.-M."/>
            <person name="Salse J."/>
            <person name="Berges H."/>
            <person name="Guyot R."/>
            <person name="Gouzy J."/>
            <person name="Peret B."/>
        </authorList>
    </citation>
    <scope>NUCLEOTIDE SEQUENCE [LARGE SCALE GENOMIC DNA]</scope>
    <source>
        <strain evidence="7">cv. Amiga</strain>
    </source>
</reference>
<dbReference type="OrthoDB" id="1847301at2759"/>
<dbReference type="Pfam" id="PF00407">
    <property type="entry name" value="Bet_v_1"/>
    <property type="match status" value="1"/>
</dbReference>
<evidence type="ECO:0000256" key="3">
    <source>
        <dbReference type="ARBA" id="ARBA00022723"/>
    </source>
</evidence>
<evidence type="ECO:0000256" key="5">
    <source>
        <dbReference type="ARBA" id="ARBA00022837"/>
    </source>
</evidence>
<name>A0A6A4R259_LUPAL</name>
<dbReference type="Gene3D" id="3.30.530.20">
    <property type="match status" value="1"/>
</dbReference>
<gene>
    <name evidence="6" type="ORF">Lalb_Chr01g0007691</name>
</gene>